<evidence type="ECO:0000313" key="3">
    <source>
        <dbReference type="Proteomes" id="UP000627369"/>
    </source>
</evidence>
<sequence length="142" mass="15951">MVPMTFRYPTESPAESVAYWRRLRPQGAFVVGRFGPVLRNRRLALVVGCDRHRTLSCLRYPGVHRLDHRPTLGARPSWHRGNLRPRLIALGFAFGAAILLQGIVGVTLGTWPATALAPVAFAVEFLIARERLRTRAANKDKR</sequence>
<evidence type="ECO:0000256" key="1">
    <source>
        <dbReference type="SAM" id="Phobius"/>
    </source>
</evidence>
<evidence type="ECO:0000313" key="2">
    <source>
        <dbReference type="EMBL" id="GHH71574.1"/>
    </source>
</evidence>
<keyword evidence="1" id="KW-0472">Membrane</keyword>
<feature type="transmembrane region" description="Helical" evidence="1">
    <location>
        <begin position="87"/>
        <end position="104"/>
    </location>
</feature>
<dbReference type="Proteomes" id="UP000627369">
    <property type="component" value="Unassembled WGS sequence"/>
</dbReference>
<reference evidence="2" key="1">
    <citation type="journal article" date="2014" name="Int. J. Syst. Evol. Microbiol.">
        <title>Complete genome sequence of Corynebacterium casei LMG S-19264T (=DSM 44701T), isolated from a smear-ripened cheese.</title>
        <authorList>
            <consortium name="US DOE Joint Genome Institute (JGI-PGF)"/>
            <person name="Walter F."/>
            <person name="Albersmeier A."/>
            <person name="Kalinowski J."/>
            <person name="Ruckert C."/>
        </authorList>
    </citation>
    <scope>NUCLEOTIDE SEQUENCE</scope>
    <source>
        <strain evidence="2">CGMCC 4.7398</strain>
    </source>
</reference>
<name>A0A919KT48_9MICO</name>
<comment type="caution">
    <text evidence="2">The sequence shown here is derived from an EMBL/GenBank/DDBJ whole genome shotgun (WGS) entry which is preliminary data.</text>
</comment>
<dbReference type="AlphaFoldDB" id="A0A919KT48"/>
<accession>A0A919KT48</accession>
<organism evidence="2 3">
    <name type="scientific">Promicromonospora soli</name>
    <dbReference type="NCBI Taxonomy" id="2035533"/>
    <lineage>
        <taxon>Bacteria</taxon>
        <taxon>Bacillati</taxon>
        <taxon>Actinomycetota</taxon>
        <taxon>Actinomycetes</taxon>
        <taxon>Micrococcales</taxon>
        <taxon>Promicromonosporaceae</taxon>
        <taxon>Promicromonospora</taxon>
    </lineage>
</organism>
<proteinExistence type="predicted"/>
<gene>
    <name evidence="2" type="ORF">GCM10017772_20230</name>
</gene>
<feature type="transmembrane region" description="Helical" evidence="1">
    <location>
        <begin position="110"/>
        <end position="128"/>
    </location>
</feature>
<keyword evidence="1" id="KW-0812">Transmembrane</keyword>
<reference evidence="2" key="2">
    <citation type="submission" date="2020-09" db="EMBL/GenBank/DDBJ databases">
        <authorList>
            <person name="Sun Q."/>
            <person name="Zhou Y."/>
        </authorList>
    </citation>
    <scope>NUCLEOTIDE SEQUENCE</scope>
    <source>
        <strain evidence="2">CGMCC 4.7398</strain>
    </source>
</reference>
<keyword evidence="3" id="KW-1185">Reference proteome</keyword>
<keyword evidence="1" id="KW-1133">Transmembrane helix</keyword>
<dbReference type="EMBL" id="BNAS01000002">
    <property type="protein sequence ID" value="GHH71574.1"/>
    <property type="molecule type" value="Genomic_DNA"/>
</dbReference>
<protein>
    <submittedName>
        <fullName evidence="2">Uncharacterized protein</fullName>
    </submittedName>
</protein>